<evidence type="ECO:0000313" key="8">
    <source>
        <dbReference type="EMBL" id="KZV87380.1"/>
    </source>
</evidence>
<keyword evidence="5" id="KW-0663">Pyridoxal phosphate</keyword>
<gene>
    <name evidence="8" type="ORF">EXIGLDRAFT_679961</name>
</gene>
<evidence type="ECO:0000256" key="6">
    <source>
        <dbReference type="SAM" id="MobiDB-lite"/>
    </source>
</evidence>
<dbReference type="InterPro" id="IPR015421">
    <property type="entry name" value="PyrdxlP-dep_Trfase_major"/>
</dbReference>
<evidence type="ECO:0000256" key="4">
    <source>
        <dbReference type="ARBA" id="ARBA00022679"/>
    </source>
</evidence>
<dbReference type="GO" id="GO:0009074">
    <property type="term" value="P:aromatic amino acid family catabolic process"/>
    <property type="evidence" value="ECO:0007669"/>
    <property type="project" value="TreeGrafter"/>
</dbReference>
<protein>
    <submittedName>
        <fullName evidence="8">PLP-dependent transferase</fullName>
    </submittedName>
</protein>
<evidence type="ECO:0000256" key="1">
    <source>
        <dbReference type="ARBA" id="ARBA00001933"/>
    </source>
</evidence>
<dbReference type="Gene3D" id="3.40.640.10">
    <property type="entry name" value="Type I PLP-dependent aspartate aminotransferase-like (Major domain)"/>
    <property type="match status" value="1"/>
</dbReference>
<sequence length="496" mass="55242">MPVNGSCNGGVPNLSHHLSQEGRERLPNPMKHIWTRIAKKPNMITLANGEPHSTLFPISRIDVQVPAVTDTHIVDQVLSGTAPQQTLTSLKGGDCALDLSVALQYSSGLGCAATIERVKELNEVLHCPHHNDVVLTLGNADGVTKCFRLLGDRGDTFLIEEYSFPGLVNAPLAQGIRWAPLKMDAQGIIPSEMEQVLRTWNEETQGRRPRVLYTIPVGQNPTGSTLSIERRRRIYEIAREFDIIILEDDPYYFLQYGATDSKDEFKAMSPTFLSMDVEGRVIRIDTFSKTLVPGIRLGWITCNAMFAQKLLLLTDSTTQHTNGFSQALVCELLTPGRGWGIPGFLTWTQSLCTEYKRRRDFFMALLEKYVVSTGYAKSTLPEAGMFFWIEVLLDKHPRRRGAQPFENGDGKECDKVVDARLMDSLADFVFERGLAIMPAVSFAIMPEHQVHAGRSATQNMHPSGLNFFRATFAGQDETMEAGLKILGCALVDFFES</sequence>
<dbReference type="EMBL" id="KV426127">
    <property type="protein sequence ID" value="KZV87380.1"/>
    <property type="molecule type" value="Genomic_DNA"/>
</dbReference>
<dbReference type="InterPro" id="IPR004839">
    <property type="entry name" value="Aminotransferase_I/II_large"/>
</dbReference>
<evidence type="ECO:0000256" key="5">
    <source>
        <dbReference type="ARBA" id="ARBA00022898"/>
    </source>
</evidence>
<organism evidence="8 9">
    <name type="scientific">Exidia glandulosa HHB12029</name>
    <dbReference type="NCBI Taxonomy" id="1314781"/>
    <lineage>
        <taxon>Eukaryota</taxon>
        <taxon>Fungi</taxon>
        <taxon>Dikarya</taxon>
        <taxon>Basidiomycota</taxon>
        <taxon>Agaricomycotina</taxon>
        <taxon>Agaricomycetes</taxon>
        <taxon>Auriculariales</taxon>
        <taxon>Exidiaceae</taxon>
        <taxon>Exidia</taxon>
    </lineage>
</organism>
<feature type="region of interest" description="Disordered" evidence="6">
    <location>
        <begin position="1"/>
        <end position="24"/>
    </location>
</feature>
<comment type="cofactor">
    <cofactor evidence="1">
        <name>pyridoxal 5'-phosphate</name>
        <dbReference type="ChEBI" id="CHEBI:597326"/>
    </cofactor>
</comment>
<keyword evidence="9" id="KW-1185">Reference proteome</keyword>
<reference evidence="8 9" key="1">
    <citation type="journal article" date="2016" name="Mol. Biol. Evol.">
        <title>Comparative Genomics of Early-Diverging Mushroom-Forming Fungi Provides Insights into the Origins of Lignocellulose Decay Capabilities.</title>
        <authorList>
            <person name="Nagy L.G."/>
            <person name="Riley R."/>
            <person name="Tritt A."/>
            <person name="Adam C."/>
            <person name="Daum C."/>
            <person name="Floudas D."/>
            <person name="Sun H."/>
            <person name="Yadav J.S."/>
            <person name="Pangilinan J."/>
            <person name="Larsson K.H."/>
            <person name="Matsuura K."/>
            <person name="Barry K."/>
            <person name="Labutti K."/>
            <person name="Kuo R."/>
            <person name="Ohm R.A."/>
            <person name="Bhattacharya S.S."/>
            <person name="Shirouzu T."/>
            <person name="Yoshinaga Y."/>
            <person name="Martin F.M."/>
            <person name="Grigoriev I.V."/>
            <person name="Hibbett D.S."/>
        </authorList>
    </citation>
    <scope>NUCLEOTIDE SEQUENCE [LARGE SCALE GENOMIC DNA]</scope>
    <source>
        <strain evidence="8 9">HHB12029</strain>
    </source>
</reference>
<dbReference type="CDD" id="cd00609">
    <property type="entry name" value="AAT_like"/>
    <property type="match status" value="1"/>
</dbReference>
<dbReference type="AlphaFoldDB" id="A0A165EP07"/>
<dbReference type="PANTHER" id="PTHR42790:SF2">
    <property type="entry name" value="AROMATIC AMINO ACID AMINOTRANSFERASE 2"/>
    <property type="match status" value="1"/>
</dbReference>
<keyword evidence="4 8" id="KW-0808">Transferase</keyword>
<dbReference type="GO" id="GO:0006571">
    <property type="term" value="P:tyrosine biosynthetic process"/>
    <property type="evidence" value="ECO:0007669"/>
    <property type="project" value="TreeGrafter"/>
</dbReference>
<dbReference type="GO" id="GO:0047536">
    <property type="term" value="F:2-aminoadipate transaminase activity"/>
    <property type="evidence" value="ECO:0007669"/>
    <property type="project" value="TreeGrafter"/>
</dbReference>
<dbReference type="Proteomes" id="UP000077266">
    <property type="component" value="Unassembled WGS sequence"/>
</dbReference>
<dbReference type="GO" id="GO:0019878">
    <property type="term" value="P:lysine biosynthetic process via aminoadipic acid"/>
    <property type="evidence" value="ECO:0007669"/>
    <property type="project" value="TreeGrafter"/>
</dbReference>
<dbReference type="InterPro" id="IPR015424">
    <property type="entry name" value="PyrdxlP-dep_Trfase"/>
</dbReference>
<dbReference type="SUPFAM" id="SSF53383">
    <property type="entry name" value="PLP-dependent transferases"/>
    <property type="match status" value="1"/>
</dbReference>
<dbReference type="GO" id="GO:0030170">
    <property type="term" value="F:pyridoxal phosphate binding"/>
    <property type="evidence" value="ECO:0007669"/>
    <property type="project" value="InterPro"/>
</dbReference>
<dbReference type="Pfam" id="PF00155">
    <property type="entry name" value="Aminotran_1_2"/>
    <property type="match status" value="1"/>
</dbReference>
<dbReference type="GO" id="GO:0008793">
    <property type="term" value="F:aromatic-amino-acid transaminase activity"/>
    <property type="evidence" value="ECO:0007669"/>
    <property type="project" value="TreeGrafter"/>
</dbReference>
<evidence type="ECO:0000256" key="2">
    <source>
        <dbReference type="ARBA" id="ARBA00007441"/>
    </source>
</evidence>
<dbReference type="InterPro" id="IPR050859">
    <property type="entry name" value="Class-I_PLP-dep_aminotransf"/>
</dbReference>
<dbReference type="PANTHER" id="PTHR42790">
    <property type="entry name" value="AMINOTRANSFERASE"/>
    <property type="match status" value="1"/>
</dbReference>
<keyword evidence="3" id="KW-0032">Aminotransferase</keyword>
<dbReference type="STRING" id="1314781.A0A165EP07"/>
<proteinExistence type="inferred from homology"/>
<comment type="similarity">
    <text evidence="2">Belongs to the class-I pyridoxal-phosphate-dependent aminotransferase family.</text>
</comment>
<dbReference type="OrthoDB" id="691673at2759"/>
<accession>A0A165EP07</accession>
<evidence type="ECO:0000313" key="9">
    <source>
        <dbReference type="Proteomes" id="UP000077266"/>
    </source>
</evidence>
<feature type="domain" description="Aminotransferase class I/classII large" evidence="7">
    <location>
        <begin position="130"/>
        <end position="390"/>
    </location>
</feature>
<evidence type="ECO:0000256" key="3">
    <source>
        <dbReference type="ARBA" id="ARBA00022576"/>
    </source>
</evidence>
<evidence type="ECO:0000259" key="7">
    <source>
        <dbReference type="Pfam" id="PF00155"/>
    </source>
</evidence>
<dbReference type="InParanoid" id="A0A165EP07"/>
<name>A0A165EP07_EXIGL</name>